<dbReference type="GO" id="GO:1990904">
    <property type="term" value="C:ribonucleoprotein complex"/>
    <property type="evidence" value="ECO:0007669"/>
    <property type="project" value="UniProtKB-KW"/>
</dbReference>
<protein>
    <recommendedName>
        <fullName evidence="7">40S ribosomal protein S18</fullName>
    </recommendedName>
</protein>
<dbReference type="EMBL" id="LWDX02046006">
    <property type="protein sequence ID" value="OEL22210.1"/>
    <property type="molecule type" value="Genomic_DNA"/>
</dbReference>
<feature type="compositionally biased region" description="Basic and acidic residues" evidence="4">
    <location>
        <begin position="71"/>
        <end position="84"/>
    </location>
</feature>
<dbReference type="GO" id="GO:0003735">
    <property type="term" value="F:structural constituent of ribosome"/>
    <property type="evidence" value="ECO:0007669"/>
    <property type="project" value="InterPro"/>
</dbReference>
<feature type="region of interest" description="Disordered" evidence="4">
    <location>
        <begin position="59"/>
        <end position="142"/>
    </location>
</feature>
<gene>
    <name evidence="5" type="ORF">BAE44_0016771</name>
</gene>
<accession>A0A1E5VAM4</accession>
<dbReference type="InterPro" id="IPR001892">
    <property type="entry name" value="Ribosomal_uS13"/>
</dbReference>
<sequence length="236" mass="25573">LTPKELGRLMTVVANPRQFKVSDWFLNRKKDYKDGRASQVVTNTLDTKLKDDHKRLKIRADLTSAPSNQSDRIHPYDHNTDRQQKRGRLQGLCSTRTSHPTVGGPTPRHPTSQSEVRPTDLRPRSRRIGLPPGCSSPAGGPRPGYISPAGACVLGYGSLARARAPGYGFPATTEDRPRGIVVTSDPAVGGPIDRPLTIAIERRTASTGRSPGCRSPARTRVPKYGAPASQSTALLL</sequence>
<name>A0A1E5VAM4_9POAL</name>
<dbReference type="STRING" id="888268.A0A1E5VAM4"/>
<dbReference type="Pfam" id="PF00416">
    <property type="entry name" value="Ribosomal_S13"/>
    <property type="match status" value="1"/>
</dbReference>
<evidence type="ECO:0000256" key="4">
    <source>
        <dbReference type="SAM" id="MobiDB-lite"/>
    </source>
</evidence>
<keyword evidence="6" id="KW-1185">Reference proteome</keyword>
<evidence type="ECO:0000313" key="6">
    <source>
        <dbReference type="Proteomes" id="UP000095767"/>
    </source>
</evidence>
<evidence type="ECO:0000313" key="5">
    <source>
        <dbReference type="EMBL" id="OEL22210.1"/>
    </source>
</evidence>
<organism evidence="5 6">
    <name type="scientific">Dichanthelium oligosanthes</name>
    <dbReference type="NCBI Taxonomy" id="888268"/>
    <lineage>
        <taxon>Eukaryota</taxon>
        <taxon>Viridiplantae</taxon>
        <taxon>Streptophyta</taxon>
        <taxon>Embryophyta</taxon>
        <taxon>Tracheophyta</taxon>
        <taxon>Spermatophyta</taxon>
        <taxon>Magnoliopsida</taxon>
        <taxon>Liliopsida</taxon>
        <taxon>Poales</taxon>
        <taxon>Poaceae</taxon>
        <taxon>PACMAD clade</taxon>
        <taxon>Panicoideae</taxon>
        <taxon>Panicodae</taxon>
        <taxon>Paniceae</taxon>
        <taxon>Dichantheliinae</taxon>
        <taxon>Dichanthelium</taxon>
    </lineage>
</organism>
<reference evidence="5 6" key="1">
    <citation type="submission" date="2016-09" db="EMBL/GenBank/DDBJ databases">
        <title>The draft genome of Dichanthelium oligosanthes: A C3 panicoid grass species.</title>
        <authorList>
            <person name="Studer A.J."/>
            <person name="Schnable J.C."/>
            <person name="Brutnell T.P."/>
        </authorList>
    </citation>
    <scope>NUCLEOTIDE SEQUENCE [LARGE SCALE GENOMIC DNA]</scope>
    <source>
        <strain evidence="6">cv. Kellogg 1175</strain>
        <tissue evidence="5">Leaf</tissue>
    </source>
</reference>
<dbReference type="AlphaFoldDB" id="A0A1E5VAM4"/>
<dbReference type="Proteomes" id="UP000095767">
    <property type="component" value="Unassembled WGS sequence"/>
</dbReference>
<evidence type="ECO:0000256" key="3">
    <source>
        <dbReference type="ARBA" id="ARBA00023274"/>
    </source>
</evidence>
<evidence type="ECO:0000256" key="2">
    <source>
        <dbReference type="ARBA" id="ARBA00022980"/>
    </source>
</evidence>
<evidence type="ECO:0000256" key="1">
    <source>
        <dbReference type="ARBA" id="ARBA00008080"/>
    </source>
</evidence>
<proteinExistence type="inferred from homology"/>
<feature type="non-terminal residue" evidence="5">
    <location>
        <position position="1"/>
    </location>
</feature>
<feature type="region of interest" description="Disordered" evidence="4">
    <location>
        <begin position="203"/>
        <end position="236"/>
    </location>
</feature>
<comment type="caution">
    <text evidence="5">The sequence shown here is derived from an EMBL/GenBank/DDBJ whole genome shotgun (WGS) entry which is preliminary data.</text>
</comment>
<dbReference type="GO" id="GO:0003723">
    <property type="term" value="F:RNA binding"/>
    <property type="evidence" value="ECO:0007669"/>
    <property type="project" value="InterPro"/>
</dbReference>
<keyword evidence="3" id="KW-0687">Ribonucleoprotein</keyword>
<dbReference type="GO" id="GO:0006412">
    <property type="term" value="P:translation"/>
    <property type="evidence" value="ECO:0007669"/>
    <property type="project" value="InterPro"/>
</dbReference>
<evidence type="ECO:0008006" key="7">
    <source>
        <dbReference type="Google" id="ProtNLM"/>
    </source>
</evidence>
<comment type="similarity">
    <text evidence="1">Belongs to the universal ribosomal protein uS13 family.</text>
</comment>
<keyword evidence="2" id="KW-0689">Ribosomal protein</keyword>
<dbReference type="GO" id="GO:0005840">
    <property type="term" value="C:ribosome"/>
    <property type="evidence" value="ECO:0007669"/>
    <property type="project" value="UniProtKB-KW"/>
</dbReference>